<gene>
    <name evidence="3" type="ORF">PGQ11_010568</name>
</gene>
<accession>A0ABR2IAU0</accession>
<evidence type="ECO:0000259" key="2">
    <source>
        <dbReference type="PROSITE" id="PS50048"/>
    </source>
</evidence>
<comment type="caution">
    <text evidence="3">The sequence shown here is derived from an EMBL/GenBank/DDBJ whole genome shotgun (WGS) entry which is preliminary data.</text>
</comment>
<dbReference type="InterPro" id="IPR001138">
    <property type="entry name" value="Zn2Cys6_DnaBD"/>
</dbReference>
<dbReference type="Gene3D" id="4.10.240.10">
    <property type="entry name" value="Zn(2)-C6 fungal-type DNA-binding domain"/>
    <property type="match status" value="1"/>
</dbReference>
<dbReference type="Proteomes" id="UP001390339">
    <property type="component" value="Unassembled WGS sequence"/>
</dbReference>
<name>A0ABR2IAU0_9PEZI</name>
<sequence length="681" mass="77071">MLQETYRSILPASPVSGGGLTAQAADDNRSKVTKSKRIRLATACNPCRGRKTRCDGKRPNCLVCRERGITNCTYVITTKDDSLQLLRLLRSLPKDQATCLLASFRNGMDVASLLTIFPTADERPPLAMEHEEKSDPPQTSQLQLPKNHLELESIPKNSHAYPTLSVINVHNLAQSHLLRPVQSLRSKRRRTTYDSVRMRDEPTDGHVPIPSELVQANPPFPHEYCDERLRSLDISFWTNAKVNNEFGGRCISLYLTTDHPLFGFFDPHLFIGDLVDQQEKFCSRFLVNALLHLGCMYCAFDESVDQLVHFFLEEAERLWEIEKEDDTLLTMAGAAMLSQAHMGQGQYHSGHIYAQEVTRIGVSLGLFGPDSLAAPTSNDDSASANHLARCYAAWGGFNWNAHVSLFYRRPGTKRPICPPKLPIPGGSKFAVHDTGASVMDTTFQTLCEFWQIIQRAGWFYYADLDDATDHSTRKLTEYHFHEIIAWIETLPLTSLRSEGCSHHVIVSHIWMHAAMIDILRPVLKSSSYRNKPMRTSSASESLPELAHNASVNQLKSLLMEYRTKYEEAEYSVLWHTGLLHLANAVLHETENADWRVYFMFCIYGYETLRRPYPVSEVLMQGLQSMCERHTDSPDTGTHFLLHQLTEHGLQYVKDDVSNKIRATFLVGSTLALEGNSWEDGK</sequence>
<feature type="domain" description="Zn(2)-C6 fungal-type" evidence="2">
    <location>
        <begin position="43"/>
        <end position="74"/>
    </location>
</feature>
<dbReference type="PANTHER" id="PTHR47256:SF1">
    <property type="entry name" value="ZN(II)2CYS6 TRANSCRIPTION FACTOR (EUROFUNG)"/>
    <property type="match status" value="1"/>
</dbReference>
<evidence type="ECO:0000313" key="3">
    <source>
        <dbReference type="EMBL" id="KAK8859834.1"/>
    </source>
</evidence>
<dbReference type="CDD" id="cd00067">
    <property type="entry name" value="GAL4"/>
    <property type="match status" value="1"/>
</dbReference>
<dbReference type="SMART" id="SM00066">
    <property type="entry name" value="GAL4"/>
    <property type="match status" value="1"/>
</dbReference>
<dbReference type="PROSITE" id="PS00463">
    <property type="entry name" value="ZN2_CY6_FUNGAL_1"/>
    <property type="match status" value="1"/>
</dbReference>
<dbReference type="InterPro" id="IPR053187">
    <property type="entry name" value="Notoamide_regulator"/>
</dbReference>
<dbReference type="Pfam" id="PF00172">
    <property type="entry name" value="Zn_clus"/>
    <property type="match status" value="1"/>
</dbReference>
<dbReference type="EMBL" id="JAPCWZ010000006">
    <property type="protein sequence ID" value="KAK8859834.1"/>
    <property type="molecule type" value="Genomic_DNA"/>
</dbReference>
<keyword evidence="4" id="KW-1185">Reference proteome</keyword>
<dbReference type="SUPFAM" id="SSF57701">
    <property type="entry name" value="Zn2/Cys6 DNA-binding domain"/>
    <property type="match status" value="1"/>
</dbReference>
<dbReference type="PROSITE" id="PS50048">
    <property type="entry name" value="ZN2_CY6_FUNGAL_2"/>
    <property type="match status" value="1"/>
</dbReference>
<dbReference type="PANTHER" id="PTHR47256">
    <property type="entry name" value="ZN(II)2CYS6 TRANSCRIPTION FACTOR (EUROFUNG)-RELATED"/>
    <property type="match status" value="1"/>
</dbReference>
<dbReference type="InterPro" id="IPR036864">
    <property type="entry name" value="Zn2-C6_fun-type_DNA-bd_sf"/>
</dbReference>
<evidence type="ECO:0000313" key="4">
    <source>
        <dbReference type="Proteomes" id="UP001390339"/>
    </source>
</evidence>
<keyword evidence="1" id="KW-0539">Nucleus</keyword>
<protein>
    <submittedName>
        <fullName evidence="3">Fungal zn(2)-Cys(6) binuclear cluster domain-containing protein</fullName>
    </submittedName>
</protein>
<dbReference type="CDD" id="cd12148">
    <property type="entry name" value="fungal_TF_MHR"/>
    <property type="match status" value="1"/>
</dbReference>
<reference evidence="3 4" key="1">
    <citation type="journal article" date="2024" name="IMA Fungus">
        <title>Apiospora arundinis, a panoply of carbohydrate-active enzymes and secondary metabolites.</title>
        <authorList>
            <person name="Sorensen T."/>
            <person name="Petersen C."/>
            <person name="Muurmann A.T."/>
            <person name="Christiansen J.V."/>
            <person name="Brundto M.L."/>
            <person name="Overgaard C.K."/>
            <person name="Boysen A.T."/>
            <person name="Wollenberg R.D."/>
            <person name="Larsen T.O."/>
            <person name="Sorensen J.L."/>
            <person name="Nielsen K.L."/>
            <person name="Sondergaard T.E."/>
        </authorList>
    </citation>
    <scope>NUCLEOTIDE SEQUENCE [LARGE SCALE GENOMIC DNA]</scope>
    <source>
        <strain evidence="3 4">AAU 773</strain>
    </source>
</reference>
<evidence type="ECO:0000256" key="1">
    <source>
        <dbReference type="ARBA" id="ARBA00023242"/>
    </source>
</evidence>
<organism evidence="3 4">
    <name type="scientific">Apiospora arundinis</name>
    <dbReference type="NCBI Taxonomy" id="335852"/>
    <lineage>
        <taxon>Eukaryota</taxon>
        <taxon>Fungi</taxon>
        <taxon>Dikarya</taxon>
        <taxon>Ascomycota</taxon>
        <taxon>Pezizomycotina</taxon>
        <taxon>Sordariomycetes</taxon>
        <taxon>Xylariomycetidae</taxon>
        <taxon>Amphisphaeriales</taxon>
        <taxon>Apiosporaceae</taxon>
        <taxon>Apiospora</taxon>
    </lineage>
</organism>
<proteinExistence type="predicted"/>